<evidence type="ECO:0000256" key="2">
    <source>
        <dbReference type="ARBA" id="ARBA00022490"/>
    </source>
</evidence>
<dbReference type="SUPFAM" id="SSF50249">
    <property type="entry name" value="Nucleic acid-binding proteins"/>
    <property type="match status" value="1"/>
</dbReference>
<dbReference type="EMBL" id="MFAU01000051">
    <property type="protein sequence ID" value="OGD83362.1"/>
    <property type="molecule type" value="Genomic_DNA"/>
</dbReference>
<name>A0A1F5FUU7_9BACT</name>
<comment type="subcellular location">
    <subcellularLocation>
        <location evidence="1">Cytoplasm</location>
    </subcellularLocation>
</comment>
<reference evidence="4 5" key="1">
    <citation type="journal article" date="2016" name="Nat. Commun.">
        <title>Thousands of microbial genomes shed light on interconnected biogeochemical processes in an aquifer system.</title>
        <authorList>
            <person name="Anantharaman K."/>
            <person name="Brown C.T."/>
            <person name="Hug L.A."/>
            <person name="Sharon I."/>
            <person name="Castelle C.J."/>
            <person name="Probst A.J."/>
            <person name="Thomas B.C."/>
            <person name="Singh A."/>
            <person name="Wilkins M.J."/>
            <person name="Karaoz U."/>
            <person name="Brodie E.L."/>
            <person name="Williams K.H."/>
            <person name="Hubbard S.S."/>
            <person name="Banfield J.F."/>
        </authorList>
    </citation>
    <scope>NUCLEOTIDE SEQUENCE [LARGE SCALE GENOMIC DNA]</scope>
</reference>
<keyword evidence="2" id="KW-0963">Cytoplasm</keyword>
<dbReference type="Proteomes" id="UP000179252">
    <property type="component" value="Unassembled WGS sequence"/>
</dbReference>
<dbReference type="CDD" id="cd04458">
    <property type="entry name" value="CSP_CDS"/>
    <property type="match status" value="1"/>
</dbReference>
<dbReference type="AlphaFoldDB" id="A0A1F5FUU7"/>
<dbReference type="InterPro" id="IPR011129">
    <property type="entry name" value="CSD"/>
</dbReference>
<proteinExistence type="predicted"/>
<evidence type="ECO:0000256" key="1">
    <source>
        <dbReference type="ARBA" id="ARBA00004496"/>
    </source>
</evidence>
<dbReference type="GO" id="GO:0005737">
    <property type="term" value="C:cytoplasm"/>
    <property type="evidence" value="ECO:0007669"/>
    <property type="project" value="UniProtKB-SubCell"/>
</dbReference>
<dbReference type="PROSITE" id="PS51857">
    <property type="entry name" value="CSD_2"/>
    <property type="match status" value="1"/>
</dbReference>
<dbReference type="PANTHER" id="PTHR11544">
    <property type="entry name" value="COLD SHOCK DOMAIN CONTAINING PROTEINS"/>
    <property type="match status" value="1"/>
</dbReference>
<feature type="domain" description="CSD" evidence="3">
    <location>
        <begin position="1"/>
        <end position="64"/>
    </location>
</feature>
<protein>
    <submittedName>
        <fullName evidence="4">Cold-shock protein</fullName>
    </submittedName>
</protein>
<dbReference type="GO" id="GO:0003676">
    <property type="term" value="F:nucleic acid binding"/>
    <property type="evidence" value="ECO:0007669"/>
    <property type="project" value="InterPro"/>
</dbReference>
<gene>
    <name evidence="4" type="ORF">A2165_01000</name>
</gene>
<evidence type="ECO:0000259" key="3">
    <source>
        <dbReference type="PROSITE" id="PS51857"/>
    </source>
</evidence>
<accession>A0A1F5FUU7</accession>
<sequence>MKGTIKTKTDRGFGFIARDGETKDLFFHSNDLSGVEFDALQVGAAVTFDVVEGDKGPSAKNVKLAE</sequence>
<dbReference type="InterPro" id="IPR012340">
    <property type="entry name" value="NA-bd_OB-fold"/>
</dbReference>
<dbReference type="Gene3D" id="2.40.50.140">
    <property type="entry name" value="Nucleic acid-binding proteins"/>
    <property type="match status" value="1"/>
</dbReference>
<evidence type="ECO:0000313" key="5">
    <source>
        <dbReference type="Proteomes" id="UP000179252"/>
    </source>
</evidence>
<dbReference type="Pfam" id="PF00313">
    <property type="entry name" value="CSD"/>
    <property type="match status" value="1"/>
</dbReference>
<comment type="caution">
    <text evidence="4">The sequence shown here is derived from an EMBL/GenBank/DDBJ whole genome shotgun (WGS) entry which is preliminary data.</text>
</comment>
<dbReference type="PRINTS" id="PR00050">
    <property type="entry name" value="COLDSHOCK"/>
</dbReference>
<dbReference type="PIRSF" id="PIRSF002599">
    <property type="entry name" value="Cold_shock_A"/>
    <property type="match status" value="1"/>
</dbReference>
<evidence type="ECO:0000313" key="4">
    <source>
        <dbReference type="EMBL" id="OGD83362.1"/>
    </source>
</evidence>
<dbReference type="InterPro" id="IPR012156">
    <property type="entry name" value="Cold_shock_CspA"/>
</dbReference>
<dbReference type="InterPro" id="IPR050181">
    <property type="entry name" value="Cold_shock_domain"/>
</dbReference>
<organism evidence="4 5">
    <name type="scientific">Candidatus Curtissbacteria bacterium RBG_13_40_7</name>
    <dbReference type="NCBI Taxonomy" id="1797706"/>
    <lineage>
        <taxon>Bacteria</taxon>
        <taxon>Candidatus Curtissiibacteriota</taxon>
    </lineage>
</organism>
<dbReference type="SMART" id="SM00357">
    <property type="entry name" value="CSP"/>
    <property type="match status" value="1"/>
</dbReference>
<dbReference type="InterPro" id="IPR002059">
    <property type="entry name" value="CSP_DNA-bd"/>
</dbReference>